<comment type="caution">
    <text evidence="13">The sequence shown here is derived from an EMBL/GenBank/DDBJ whole genome shotgun (WGS) entry which is preliminary data.</text>
</comment>
<feature type="binding site" evidence="9">
    <location>
        <position position="41"/>
    </location>
    <ligand>
        <name>NADPH</name>
        <dbReference type="ChEBI" id="CHEBI:57783"/>
    </ligand>
</feature>
<feature type="binding site" evidence="9">
    <location>
        <position position="243"/>
    </location>
    <ligand>
        <name>1-deoxy-D-xylulose 5-phosphate</name>
        <dbReference type="ChEBI" id="CHEBI:57792"/>
    </ligand>
</feature>
<feature type="binding site" evidence="9">
    <location>
        <position position="179"/>
    </location>
    <ligand>
        <name>1-deoxy-D-xylulose 5-phosphate</name>
        <dbReference type="ChEBI" id="CHEBI:57792"/>
    </ligand>
</feature>
<protein>
    <recommendedName>
        <fullName evidence="9">1-deoxy-D-xylulose 5-phosphate reductoisomerase</fullName>
        <shortName evidence="9">DXP reductoisomerase</shortName>
        <ecNumber evidence="9">1.1.1.267</ecNumber>
    </recommendedName>
    <alternativeName>
        <fullName evidence="9">1-deoxyxylulose-5-phosphate reductoisomerase</fullName>
    </alternativeName>
    <alternativeName>
        <fullName evidence="9">2-C-methyl-D-erythritol 4-phosphate synthase</fullName>
    </alternativeName>
</protein>
<dbReference type="GO" id="GO:0030145">
    <property type="term" value="F:manganese ion binding"/>
    <property type="evidence" value="ECO:0007669"/>
    <property type="project" value="TreeGrafter"/>
</dbReference>
<dbReference type="InterPro" id="IPR026877">
    <property type="entry name" value="DXPR_C"/>
</dbReference>
<comment type="catalytic activity">
    <reaction evidence="8">
        <text>2-C-methyl-D-erythritol 4-phosphate + NADP(+) = 1-deoxy-D-xylulose 5-phosphate + NADPH + H(+)</text>
        <dbReference type="Rhea" id="RHEA:13717"/>
        <dbReference type="ChEBI" id="CHEBI:15378"/>
        <dbReference type="ChEBI" id="CHEBI:57783"/>
        <dbReference type="ChEBI" id="CHEBI:57792"/>
        <dbReference type="ChEBI" id="CHEBI:58262"/>
        <dbReference type="ChEBI" id="CHEBI:58349"/>
        <dbReference type="EC" id="1.1.1.267"/>
    </reaction>
    <physiologicalReaction direction="right-to-left" evidence="8">
        <dbReference type="Rhea" id="RHEA:13719"/>
    </physiologicalReaction>
</comment>
<dbReference type="Pfam" id="PF08436">
    <property type="entry name" value="DXP_redisom_C"/>
    <property type="match status" value="1"/>
</dbReference>
<keyword evidence="4 9" id="KW-0521">NADP</keyword>
<feature type="binding site" evidence="9">
    <location>
        <position position="38"/>
    </location>
    <ligand>
        <name>NADPH</name>
        <dbReference type="ChEBI" id="CHEBI:57783"/>
    </ligand>
</feature>
<dbReference type="PANTHER" id="PTHR30525:SF0">
    <property type="entry name" value="1-DEOXY-D-XYLULOSE 5-PHOSPHATE REDUCTOISOMERASE, CHLOROPLASTIC"/>
    <property type="match status" value="1"/>
</dbReference>
<evidence type="ECO:0000256" key="8">
    <source>
        <dbReference type="ARBA" id="ARBA00048543"/>
    </source>
</evidence>
<keyword evidence="5 9" id="KW-0560">Oxidoreductase</keyword>
<feature type="binding site" evidence="9">
    <location>
        <position position="179"/>
    </location>
    <ligand>
        <name>Mn(2+)</name>
        <dbReference type="ChEBI" id="CHEBI:29035"/>
    </ligand>
</feature>
<dbReference type="EMBL" id="SIXC01000008">
    <property type="protein sequence ID" value="TBH79439.1"/>
    <property type="molecule type" value="Genomic_DNA"/>
</dbReference>
<dbReference type="Proteomes" id="UP000292919">
    <property type="component" value="Unassembled WGS sequence"/>
</dbReference>
<feature type="binding site" evidence="9">
    <location>
        <position position="244"/>
    </location>
    <ligand>
        <name>1-deoxy-D-xylulose 5-phosphate</name>
        <dbReference type="ChEBI" id="CHEBI:57792"/>
    </ligand>
</feature>
<feature type="domain" description="1-deoxy-D-xylulose 5-phosphate reductoisomerase N-terminal" evidence="10">
    <location>
        <begin position="32"/>
        <end position="159"/>
    </location>
</feature>
<comment type="similarity">
    <text evidence="2 9">Belongs to the DXR family.</text>
</comment>
<feature type="binding site" evidence="9">
    <location>
        <position position="238"/>
    </location>
    <ligand>
        <name>1-deoxy-D-xylulose 5-phosphate</name>
        <dbReference type="ChEBI" id="CHEBI:57792"/>
    </ligand>
</feature>
<feature type="binding site" evidence="9">
    <location>
        <position position="151"/>
    </location>
    <ligand>
        <name>NADPH</name>
        <dbReference type="ChEBI" id="CHEBI:57783"/>
    </ligand>
</feature>
<feature type="binding site" evidence="9">
    <location>
        <position position="225"/>
    </location>
    <ligand>
        <name>1-deoxy-D-xylulose 5-phosphate</name>
        <dbReference type="ChEBI" id="CHEBI:57792"/>
    </ligand>
</feature>
<dbReference type="SUPFAM" id="SSF55347">
    <property type="entry name" value="Glyceraldehyde-3-phosphate dehydrogenase-like, C-terminal domain"/>
    <property type="match status" value="1"/>
</dbReference>
<feature type="binding site" evidence="9">
    <location>
        <position position="178"/>
    </location>
    <ligand>
        <name>1-deoxy-D-xylulose 5-phosphate</name>
        <dbReference type="ChEBI" id="CHEBI:57792"/>
    </ligand>
</feature>
<evidence type="ECO:0000256" key="1">
    <source>
        <dbReference type="ARBA" id="ARBA00005094"/>
    </source>
</evidence>
<dbReference type="Gene3D" id="3.40.50.720">
    <property type="entry name" value="NAD(P)-binding Rossmann-like Domain"/>
    <property type="match status" value="1"/>
</dbReference>
<feature type="binding site" evidence="9">
    <location>
        <position position="66"/>
    </location>
    <ligand>
        <name>NADPH</name>
        <dbReference type="ChEBI" id="CHEBI:57783"/>
    </ligand>
</feature>
<evidence type="ECO:0000259" key="12">
    <source>
        <dbReference type="Pfam" id="PF13288"/>
    </source>
</evidence>
<keyword evidence="3 9" id="KW-0479">Metal-binding</keyword>
<feature type="binding site" evidence="9">
    <location>
        <position position="247"/>
    </location>
    <ligand>
        <name>1-deoxy-D-xylulose 5-phosphate</name>
        <dbReference type="ChEBI" id="CHEBI:57792"/>
    </ligand>
</feature>
<dbReference type="PANTHER" id="PTHR30525">
    <property type="entry name" value="1-DEOXY-D-XYLULOSE 5-PHOSPHATE REDUCTOISOMERASE"/>
    <property type="match status" value="1"/>
</dbReference>
<dbReference type="UniPathway" id="UPA00056">
    <property type="reaction ID" value="UER00092"/>
</dbReference>
<evidence type="ECO:0000259" key="10">
    <source>
        <dbReference type="Pfam" id="PF02670"/>
    </source>
</evidence>
<dbReference type="FunFam" id="3.40.50.720:FF:000045">
    <property type="entry name" value="1-deoxy-D-xylulose 5-phosphate reductoisomerase"/>
    <property type="match status" value="1"/>
</dbReference>
<comment type="cofactor">
    <cofactor evidence="9">
        <name>Mg(2+)</name>
        <dbReference type="ChEBI" id="CHEBI:18420"/>
    </cofactor>
    <cofactor evidence="9">
        <name>Mn(2+)</name>
        <dbReference type="ChEBI" id="CHEBI:29035"/>
    </cofactor>
</comment>
<dbReference type="InterPro" id="IPR036291">
    <property type="entry name" value="NAD(P)-bd_dom_sf"/>
</dbReference>
<feature type="binding site" evidence="9">
    <location>
        <position position="177"/>
    </location>
    <ligand>
        <name>Mn(2+)</name>
        <dbReference type="ChEBI" id="CHEBI:29035"/>
    </ligand>
</feature>
<evidence type="ECO:0000256" key="9">
    <source>
        <dbReference type="HAMAP-Rule" id="MF_00183"/>
    </source>
</evidence>
<evidence type="ECO:0000256" key="4">
    <source>
        <dbReference type="ARBA" id="ARBA00022857"/>
    </source>
</evidence>
<evidence type="ECO:0000256" key="7">
    <source>
        <dbReference type="ARBA" id="ARBA00023229"/>
    </source>
</evidence>
<keyword evidence="6 9" id="KW-0464">Manganese</keyword>
<feature type="binding site" evidence="9">
    <location>
        <position position="65"/>
    </location>
    <ligand>
        <name>NADPH</name>
        <dbReference type="ChEBI" id="CHEBI:57783"/>
    </ligand>
</feature>
<feature type="binding site" evidence="9">
    <location>
        <position position="64"/>
    </location>
    <ligand>
        <name>NADPH</name>
        <dbReference type="ChEBI" id="CHEBI:57783"/>
    </ligand>
</feature>
<dbReference type="GO" id="GO:0051484">
    <property type="term" value="P:isopentenyl diphosphate biosynthetic process, methylerythritol 4-phosphate pathway involved in terpenoid biosynthetic process"/>
    <property type="evidence" value="ECO:0007669"/>
    <property type="project" value="TreeGrafter"/>
</dbReference>
<dbReference type="RefSeq" id="WP_118229714.1">
    <property type="nucleotide sequence ID" value="NZ_JAQDZC010000014.1"/>
</dbReference>
<dbReference type="SUPFAM" id="SSF69055">
    <property type="entry name" value="1-deoxy-D-xylulose-5-phosphate reductoisomerase, C-terminal domain"/>
    <property type="match status" value="1"/>
</dbReference>
<keyword evidence="13" id="KW-0413">Isomerase</keyword>
<evidence type="ECO:0000259" key="11">
    <source>
        <dbReference type="Pfam" id="PF08436"/>
    </source>
</evidence>
<organism evidence="13 14">
    <name type="scientific">Desulfovibrio legallii</name>
    <dbReference type="NCBI Taxonomy" id="571438"/>
    <lineage>
        <taxon>Bacteria</taxon>
        <taxon>Pseudomonadati</taxon>
        <taxon>Thermodesulfobacteriota</taxon>
        <taxon>Desulfovibrionia</taxon>
        <taxon>Desulfovibrionales</taxon>
        <taxon>Desulfovibrionaceae</taxon>
        <taxon>Desulfovibrio</taxon>
    </lineage>
</organism>
<proteinExistence type="inferred from homology"/>
<feature type="binding site" evidence="9">
    <location>
        <position position="231"/>
    </location>
    <ligand>
        <name>NADPH</name>
        <dbReference type="ChEBI" id="CHEBI:57783"/>
    </ligand>
</feature>
<dbReference type="NCBIfam" id="TIGR00243">
    <property type="entry name" value="Dxr"/>
    <property type="match status" value="1"/>
</dbReference>
<accession>A0A6H3F7Z9</accession>
<feature type="domain" description="1-deoxy-D-xylulose 5-phosphate reductoisomerase C-terminal" evidence="11">
    <location>
        <begin position="173"/>
        <end position="255"/>
    </location>
</feature>
<dbReference type="Pfam" id="PF13288">
    <property type="entry name" value="DXPR_C"/>
    <property type="match status" value="1"/>
</dbReference>
<gene>
    <name evidence="9" type="primary">dxr</name>
    <name evidence="13" type="ORF">EB812_07510</name>
</gene>
<dbReference type="Gene3D" id="1.10.1740.10">
    <property type="match status" value="1"/>
</dbReference>
<dbReference type="InterPro" id="IPR013512">
    <property type="entry name" value="DXP_reductoisomerase_N"/>
</dbReference>
<feature type="binding site" evidence="9">
    <location>
        <position position="247"/>
    </location>
    <ligand>
        <name>Mn(2+)</name>
        <dbReference type="ChEBI" id="CHEBI:29035"/>
    </ligand>
</feature>
<comment type="pathway">
    <text evidence="1 9">Isoprenoid biosynthesis; isopentenyl diphosphate biosynthesis via DXP pathway; isopentenyl diphosphate from 1-deoxy-D-xylulose 5-phosphate: step 1/6.</text>
</comment>
<name>A0A6H3F7Z9_9BACT</name>
<dbReference type="PIRSF" id="PIRSF006205">
    <property type="entry name" value="Dxp_reductismrs"/>
    <property type="match status" value="1"/>
</dbReference>
<dbReference type="GO" id="GO:0030604">
    <property type="term" value="F:1-deoxy-D-xylulose-5-phosphate reductoisomerase activity"/>
    <property type="evidence" value="ECO:0007669"/>
    <property type="project" value="UniProtKB-UniRule"/>
</dbReference>
<dbReference type="InterPro" id="IPR013644">
    <property type="entry name" value="DXP_reductoisomerase_C"/>
</dbReference>
<feature type="binding site" evidence="9">
    <location>
        <position position="153"/>
    </location>
    <ligand>
        <name>NADPH</name>
        <dbReference type="ChEBI" id="CHEBI:57783"/>
    </ligand>
</feature>
<feature type="binding site" evidence="9">
    <location>
        <position position="152"/>
    </location>
    <ligand>
        <name>1-deoxy-D-xylulose 5-phosphate</name>
        <dbReference type="ChEBI" id="CHEBI:57792"/>
    </ligand>
</feature>
<evidence type="ECO:0000313" key="13">
    <source>
        <dbReference type="EMBL" id="TBH79439.1"/>
    </source>
</evidence>
<comment type="function">
    <text evidence="9">Catalyzes the NADPH-dependent rearrangement and reduction of 1-deoxy-D-xylulose-5-phosphate (DXP) to 2-C-methyl-D-erythritol 4-phosphate (MEP).</text>
</comment>
<keyword evidence="9" id="KW-0460">Magnesium</keyword>
<reference evidence="13 14" key="1">
    <citation type="submission" date="2018-12" db="EMBL/GenBank/DDBJ databases">
        <title>First genome draft of Desulfovibrio legallis sp. nov.</title>
        <authorList>
            <person name="Ben Dhia O."/>
            <person name="Najjari A."/>
            <person name="Ferjani R."/>
            <person name="Fhoula I."/>
            <person name="Fardeau M.-L."/>
            <person name="Boudabbous A."/>
            <person name="Ouzari H.I."/>
        </authorList>
    </citation>
    <scope>NUCLEOTIDE SEQUENCE [LARGE SCALE GENOMIC DNA]</scope>
    <source>
        <strain evidence="13 14">H1T</strain>
    </source>
</reference>
<evidence type="ECO:0000256" key="2">
    <source>
        <dbReference type="ARBA" id="ARBA00006825"/>
    </source>
</evidence>
<dbReference type="SUPFAM" id="SSF51735">
    <property type="entry name" value="NAD(P)-binding Rossmann-fold domains"/>
    <property type="match status" value="1"/>
</dbReference>
<evidence type="ECO:0000256" key="3">
    <source>
        <dbReference type="ARBA" id="ARBA00022723"/>
    </source>
</evidence>
<dbReference type="EC" id="1.1.1.267" evidence="9"/>
<feature type="binding site" evidence="9">
    <location>
        <position position="202"/>
    </location>
    <ligand>
        <name>1-deoxy-D-xylulose 5-phosphate</name>
        <dbReference type="ChEBI" id="CHEBI:57792"/>
    </ligand>
</feature>
<dbReference type="HAMAP" id="MF_00183">
    <property type="entry name" value="DXP_reductoisom"/>
    <property type="match status" value="1"/>
</dbReference>
<keyword evidence="7 9" id="KW-0414">Isoprene biosynthesis</keyword>
<dbReference type="GO" id="GO:0016853">
    <property type="term" value="F:isomerase activity"/>
    <property type="evidence" value="ECO:0007669"/>
    <property type="project" value="UniProtKB-KW"/>
</dbReference>
<evidence type="ECO:0000313" key="14">
    <source>
        <dbReference type="Proteomes" id="UP000292919"/>
    </source>
</evidence>
<feature type="domain" description="DXP reductoisomerase C-terminal" evidence="12">
    <location>
        <begin position="287"/>
        <end position="386"/>
    </location>
</feature>
<feature type="binding site" evidence="9">
    <location>
        <position position="39"/>
    </location>
    <ligand>
        <name>NADPH</name>
        <dbReference type="ChEBI" id="CHEBI:57783"/>
    </ligand>
</feature>
<sequence>MTTLWPGRGGPQVDYISGPPSAAWCDAWPRRLVLLGSTGSIGGSALAVVERHPDLLRVVGLSCARNVQKLATQAVRWRPGYLAVLDAAAADALRTLLPTDYTPHILIGREGYAALAALPEADAVLSAQVGAAGLSGTLAAALAGKVICLANKESLVLAGDLLRRVCAGSGAVILPVDSEHNAIFQCLAGRGQDVDRLILTASGGPFRGWTAERLAQVRPEQALKHPNWSMGAKITVDSATLMNKGLEVIEAFHLYGAPVERIDVLVHPQSVVHSLVQFRDGGQLAQLGTPDMRLPIAHCLLWPRCEAGDVPPPDLTRTPLTFERPDVAAFPCLDLARRALAGRGGRCVALNAANEAAVELFLHGNCGFTDIPRLIAAVLQAHEAEHPGHESFCAPEAVISAPGASTPAALTREAHTLAARLEELDRLSRERVRALARPGGCLC</sequence>
<keyword evidence="14" id="KW-1185">Reference proteome</keyword>
<feature type="binding site" evidence="9">
    <location>
        <position position="40"/>
    </location>
    <ligand>
        <name>NADPH</name>
        <dbReference type="ChEBI" id="CHEBI:57783"/>
    </ligand>
</feature>
<dbReference type="InterPro" id="IPR036169">
    <property type="entry name" value="DXPR_C_sf"/>
</dbReference>
<dbReference type="InterPro" id="IPR003821">
    <property type="entry name" value="DXP_reductoisomerase"/>
</dbReference>
<dbReference type="Pfam" id="PF02670">
    <property type="entry name" value="DXP_reductoisom"/>
    <property type="match status" value="1"/>
</dbReference>
<evidence type="ECO:0000256" key="6">
    <source>
        <dbReference type="ARBA" id="ARBA00023211"/>
    </source>
</evidence>
<dbReference type="AlphaFoldDB" id="A0A6H3F7Z9"/>
<evidence type="ECO:0000256" key="5">
    <source>
        <dbReference type="ARBA" id="ARBA00023002"/>
    </source>
</evidence>
<dbReference type="GO" id="GO:0070402">
    <property type="term" value="F:NADPH binding"/>
    <property type="evidence" value="ECO:0007669"/>
    <property type="project" value="InterPro"/>
</dbReference>